<feature type="domain" description="SRCR" evidence="12">
    <location>
        <begin position="1"/>
        <end position="99"/>
    </location>
</feature>
<feature type="disulfide bond" evidence="11">
    <location>
        <begin position="174"/>
        <end position="184"/>
    </location>
</feature>
<dbReference type="SMART" id="SM00202">
    <property type="entry name" value="SR"/>
    <property type="match status" value="4"/>
</dbReference>
<feature type="disulfide bond" evidence="11">
    <location>
        <begin position="284"/>
        <end position="294"/>
    </location>
</feature>
<keyword evidence="10" id="KW-0325">Glycoprotein</keyword>
<dbReference type="HOGENOM" id="CLU_002555_11_2_1"/>
<evidence type="ECO:0000256" key="3">
    <source>
        <dbReference type="ARBA" id="ARBA00022525"/>
    </source>
</evidence>
<keyword evidence="6" id="KW-0677">Repeat</keyword>
<feature type="domain" description="SRCR" evidence="12">
    <location>
        <begin position="326"/>
        <end position="424"/>
    </location>
</feature>
<evidence type="ECO:0000256" key="9">
    <source>
        <dbReference type="ARBA" id="ARBA00023157"/>
    </source>
</evidence>
<feature type="disulfide bond" evidence="11">
    <location>
        <begin position="70"/>
        <end position="80"/>
    </location>
</feature>
<evidence type="ECO:0000256" key="2">
    <source>
        <dbReference type="ARBA" id="ARBA00004613"/>
    </source>
</evidence>
<dbReference type="PRINTS" id="PR00258">
    <property type="entry name" value="SPERACTRCPTR"/>
</dbReference>
<evidence type="ECO:0000259" key="12">
    <source>
        <dbReference type="PROSITE" id="PS50287"/>
    </source>
</evidence>
<evidence type="ECO:0000256" key="1">
    <source>
        <dbReference type="ARBA" id="ARBA00004167"/>
    </source>
</evidence>
<organism evidence="13">
    <name type="scientific">Petromyzon marinus</name>
    <name type="common">Sea lamprey</name>
    <dbReference type="NCBI Taxonomy" id="7757"/>
    <lineage>
        <taxon>Eukaryota</taxon>
        <taxon>Metazoa</taxon>
        <taxon>Chordata</taxon>
        <taxon>Craniata</taxon>
        <taxon>Vertebrata</taxon>
        <taxon>Cyclostomata</taxon>
        <taxon>Hyperoartia</taxon>
        <taxon>Petromyzontiformes</taxon>
        <taxon>Petromyzontidae</taxon>
        <taxon>Petromyzon</taxon>
    </lineage>
</organism>
<keyword evidence="3" id="KW-0964">Secreted</keyword>
<evidence type="ECO:0000256" key="4">
    <source>
        <dbReference type="ARBA" id="ARBA00022692"/>
    </source>
</evidence>
<dbReference type="InterPro" id="IPR036772">
    <property type="entry name" value="SRCR-like_dom_sf"/>
</dbReference>
<evidence type="ECO:0000256" key="8">
    <source>
        <dbReference type="ARBA" id="ARBA00023136"/>
    </source>
</evidence>
<dbReference type="GO" id="GO:0016020">
    <property type="term" value="C:membrane"/>
    <property type="evidence" value="ECO:0007669"/>
    <property type="project" value="UniProtKB-SubCell"/>
</dbReference>
<dbReference type="InterPro" id="IPR001190">
    <property type="entry name" value="SRCR"/>
</dbReference>
<evidence type="ECO:0000256" key="6">
    <source>
        <dbReference type="ARBA" id="ARBA00022737"/>
    </source>
</evidence>
<evidence type="ECO:0000256" key="11">
    <source>
        <dbReference type="PROSITE-ProRule" id="PRU00196"/>
    </source>
</evidence>
<accession>S4RAQ7</accession>
<keyword evidence="7" id="KW-1133">Transmembrane helix</keyword>
<dbReference type="PANTHER" id="PTHR19331:SF22">
    <property type="entry name" value="DELETED IN MALIGNANT BRAIN TUMORS 1 PROTEIN"/>
    <property type="match status" value="1"/>
</dbReference>
<feature type="domain" description="SRCR" evidence="12">
    <location>
        <begin position="215"/>
        <end position="313"/>
    </location>
</feature>
<dbReference type="Pfam" id="PF00530">
    <property type="entry name" value="SRCR"/>
    <property type="match status" value="4"/>
</dbReference>
<evidence type="ECO:0000256" key="7">
    <source>
        <dbReference type="ARBA" id="ARBA00022989"/>
    </source>
</evidence>
<keyword evidence="4" id="KW-0812">Transmembrane</keyword>
<keyword evidence="9 11" id="KW-1015">Disulfide bond</keyword>
<dbReference type="PROSITE" id="PS50287">
    <property type="entry name" value="SRCR_2"/>
    <property type="match status" value="4"/>
</dbReference>
<sequence length="435" mass="46400">LRLVGGTNRCEGRVAISRNGVWNEICNSTVNTQDADVICRLLGCGWSVAHGVMSQFGVGAGTVLSDNLDCSSTTNEIFSCLQSGTNNCNQLQTAAVICQEVDIDFNGTIRLVDREMTCRGRVEIFNNGSWGSFCDFAWSSYGADVVCRQMQCGHAVDNQVNYGQGPSPKWTATCGSLEESLFNCTLTKGNANTCTTRSDAGVQCTVNAINGAAGLRLVSGRNRCEGQIEVFRNSVWSGVCSSALDTHGADTICRLLGCGWSLSHGNLTQFENTSATIISDSITCGTFPNSIFDCLQTGIHSCSNVETAGVVCEGCILLELSPSAGLRLVSGRNRCEGQIEVFRNSVWSGVCSSALDNHGADRICRLLGCGWSVSHGNLTQFENTSATIISDSITCGTFTNSIFDCLQSGIHSCSNMETAAVVCEGKYQMHPLDNK</sequence>
<dbReference type="Gene3D" id="3.10.250.10">
    <property type="entry name" value="SRCR-like domain"/>
    <property type="match status" value="4"/>
</dbReference>
<keyword evidence="5" id="KW-0732">Signal</keyword>
<evidence type="ECO:0000313" key="13">
    <source>
        <dbReference type="Ensembl" id="ENSPMAP00000002288.1"/>
    </source>
</evidence>
<dbReference type="Ensembl" id="ENSPMAT00000002299.1">
    <property type="protein sequence ID" value="ENSPMAP00000002288.1"/>
    <property type="gene ID" value="ENSPMAG00000002092.1"/>
</dbReference>
<comment type="subcellular location">
    <subcellularLocation>
        <location evidence="1">Membrane</location>
        <topology evidence="1">Single-pass membrane protein</topology>
    </subcellularLocation>
    <subcellularLocation>
        <location evidence="2">Secreted</location>
    </subcellularLocation>
</comment>
<dbReference type="GeneTree" id="ENSGT00950000183145"/>
<dbReference type="SUPFAM" id="SSF56487">
    <property type="entry name" value="SRCR-like"/>
    <property type="match status" value="4"/>
</dbReference>
<feature type="domain" description="SRCR" evidence="12">
    <location>
        <begin position="109"/>
        <end position="205"/>
    </location>
</feature>
<protein>
    <recommendedName>
        <fullName evidence="12">SRCR domain-containing protein</fullName>
    </recommendedName>
</protein>
<comment type="caution">
    <text evidence="11">Lacks conserved residue(s) required for the propagation of feature annotation.</text>
</comment>
<keyword evidence="8" id="KW-0472">Membrane</keyword>
<evidence type="ECO:0000256" key="10">
    <source>
        <dbReference type="ARBA" id="ARBA00023180"/>
    </source>
</evidence>
<dbReference type="PANTHER" id="PTHR19331">
    <property type="entry name" value="SCAVENGER RECEPTOR DOMAIN-CONTAINING"/>
    <property type="match status" value="1"/>
</dbReference>
<proteinExistence type="predicted"/>
<reference evidence="13" key="2">
    <citation type="submission" date="2025-09" db="UniProtKB">
        <authorList>
            <consortium name="Ensembl"/>
        </authorList>
    </citation>
    <scope>IDENTIFICATION</scope>
</reference>
<feature type="disulfide bond" evidence="11">
    <location>
        <begin position="395"/>
        <end position="405"/>
    </location>
</feature>
<evidence type="ECO:0000256" key="5">
    <source>
        <dbReference type="ARBA" id="ARBA00022729"/>
    </source>
</evidence>
<dbReference type="FunFam" id="3.10.250.10:FF:000016">
    <property type="entry name" value="Scavenger receptor cysteine-rich protein type 12"/>
    <property type="match status" value="4"/>
</dbReference>
<reference evidence="13" key="1">
    <citation type="submission" date="2025-08" db="UniProtKB">
        <authorList>
            <consortium name="Ensembl"/>
        </authorList>
    </citation>
    <scope>IDENTIFICATION</scope>
</reference>
<dbReference type="AlphaFoldDB" id="S4RAQ7"/>
<name>S4RAQ7_PETMA</name>